<dbReference type="PROSITE" id="PS00039">
    <property type="entry name" value="DEAD_ATP_HELICASE"/>
    <property type="match status" value="1"/>
</dbReference>
<proteinExistence type="inferred from homology"/>
<dbReference type="PANTHER" id="PTHR47963:SF8">
    <property type="entry name" value="ATP-DEPENDENT RNA HELICASE DEAD"/>
    <property type="match status" value="1"/>
</dbReference>
<dbReference type="Gene3D" id="3.30.70.330">
    <property type="match status" value="1"/>
</dbReference>
<feature type="domain" description="Helicase C-terminal" evidence="10">
    <location>
        <begin position="218"/>
        <end position="379"/>
    </location>
</feature>
<dbReference type="CDD" id="cd18787">
    <property type="entry name" value="SF2_C_DEAD"/>
    <property type="match status" value="1"/>
</dbReference>
<feature type="compositionally biased region" description="Basic and acidic residues" evidence="8">
    <location>
        <begin position="536"/>
        <end position="547"/>
    </location>
</feature>
<dbReference type="InterPro" id="IPR044742">
    <property type="entry name" value="DEAD/DEAH_RhlB"/>
</dbReference>
<dbReference type="CDD" id="cd00268">
    <property type="entry name" value="DEADc"/>
    <property type="match status" value="1"/>
</dbReference>
<dbReference type="CDD" id="cd12252">
    <property type="entry name" value="RRM_DbpA"/>
    <property type="match status" value="1"/>
</dbReference>
<dbReference type="Gene3D" id="3.40.50.300">
    <property type="entry name" value="P-loop containing nucleotide triphosphate hydrolases"/>
    <property type="match status" value="2"/>
</dbReference>
<dbReference type="InterPro" id="IPR011545">
    <property type="entry name" value="DEAD/DEAH_box_helicase_dom"/>
</dbReference>
<keyword evidence="2 7" id="KW-0547">Nucleotide-binding</keyword>
<dbReference type="SMART" id="SM00490">
    <property type="entry name" value="HELICc"/>
    <property type="match status" value="1"/>
</dbReference>
<keyword evidence="13" id="KW-1185">Reference proteome</keyword>
<keyword evidence="3 7" id="KW-0378">Hydrolase</keyword>
<name>A0A841R6J6_9SPIO</name>
<accession>A0A841R6J6</accession>
<sequence>MEEKLKFDDLGLSESTLEGIRKKGFEEPSPIQAKTIPHLLKGDKNIIGQAQTGTGKTAAFGLPLIDRLTPDAGRVQALILAPTRELAVQVCEEINSLKGTKKLQIAPIYGGQSYGEQFRRLKRGVDIIVGTPGRIQDHIDKGSLNLSRLEWLILDEADEMLNMGFVEDIERILESVSDTKRMVLFSATMPPAILNIAGKYMGDYEVLAVKKEQLTTNLTEQIYYELAERDKFEALCRIVDIEDDFYGIVFCRTKIRTDEVVERLINRGYDAAALHGDISQNMRERILAQFKEKRINILVATDVAARGIDVTNLTHVINYSLPQDPESYVHRIGRTGRAGQEGTAITFVTHSEYRLLVRIKRMANTTITKKSIPEVKDVIDIKRERIINDLTETIQGNLEKTNEHYDEMARTLLEQADPEQVVSSLLKYSFKQDLDESRYKEIKKINMNKDGNRTRLFVAKGRKDDMGARDVVALIKNKTGIPDSRIDDVQVFEMFSFITVSFEDAEQIIDVFRKSGRGHRPMVEKAKPSAGGPRQGHQDGRPRRDSFKQGSHFNHSQRKSRKYKYSKK</sequence>
<evidence type="ECO:0000259" key="11">
    <source>
        <dbReference type="PROSITE" id="PS51195"/>
    </source>
</evidence>
<reference evidence="12 13" key="1">
    <citation type="submission" date="2020-08" db="EMBL/GenBank/DDBJ databases">
        <title>Genomic Encyclopedia of Type Strains, Phase IV (KMG-IV): sequencing the most valuable type-strain genomes for metagenomic binning, comparative biology and taxonomic classification.</title>
        <authorList>
            <person name="Goeker M."/>
        </authorList>
    </citation>
    <scope>NUCLEOTIDE SEQUENCE [LARGE SCALE GENOMIC DNA]</scope>
    <source>
        <strain evidence="12 13">DSM 2461</strain>
    </source>
</reference>
<dbReference type="InterPro" id="IPR005580">
    <property type="entry name" value="DbpA/CsdA_RNA-bd_dom"/>
</dbReference>
<dbReference type="InterPro" id="IPR012677">
    <property type="entry name" value="Nucleotide-bd_a/b_plait_sf"/>
</dbReference>
<dbReference type="PROSITE" id="PS51194">
    <property type="entry name" value="HELICASE_CTER"/>
    <property type="match status" value="1"/>
</dbReference>
<dbReference type="InterPro" id="IPR050547">
    <property type="entry name" value="DEAD_box_RNA_helicases"/>
</dbReference>
<feature type="compositionally biased region" description="Basic residues" evidence="8">
    <location>
        <begin position="555"/>
        <end position="568"/>
    </location>
</feature>
<dbReference type="Pfam" id="PF00270">
    <property type="entry name" value="DEAD"/>
    <property type="match status" value="1"/>
</dbReference>
<evidence type="ECO:0000256" key="6">
    <source>
        <dbReference type="PROSITE-ProRule" id="PRU00552"/>
    </source>
</evidence>
<feature type="short sequence motif" description="Q motif" evidence="6">
    <location>
        <begin position="5"/>
        <end position="33"/>
    </location>
</feature>
<dbReference type="PROSITE" id="PS51195">
    <property type="entry name" value="Q_MOTIF"/>
    <property type="match status" value="1"/>
</dbReference>
<dbReference type="EMBL" id="JACHGJ010000001">
    <property type="protein sequence ID" value="MBB6478619.1"/>
    <property type="molecule type" value="Genomic_DNA"/>
</dbReference>
<dbReference type="Proteomes" id="UP000587760">
    <property type="component" value="Unassembled WGS sequence"/>
</dbReference>
<dbReference type="SMART" id="SM00487">
    <property type="entry name" value="DEXDc"/>
    <property type="match status" value="1"/>
</dbReference>
<evidence type="ECO:0000313" key="13">
    <source>
        <dbReference type="Proteomes" id="UP000587760"/>
    </source>
</evidence>
<dbReference type="InterPro" id="IPR014001">
    <property type="entry name" value="Helicase_ATP-bd"/>
</dbReference>
<evidence type="ECO:0000256" key="4">
    <source>
        <dbReference type="ARBA" id="ARBA00022806"/>
    </source>
</evidence>
<dbReference type="SUPFAM" id="SSF52540">
    <property type="entry name" value="P-loop containing nucleoside triphosphate hydrolases"/>
    <property type="match status" value="1"/>
</dbReference>
<keyword evidence="5 7" id="KW-0067">ATP-binding</keyword>
<feature type="domain" description="DEAD-box RNA helicase Q" evidence="11">
    <location>
        <begin position="5"/>
        <end position="33"/>
    </location>
</feature>
<evidence type="ECO:0000256" key="2">
    <source>
        <dbReference type="ARBA" id="ARBA00022741"/>
    </source>
</evidence>
<evidence type="ECO:0000313" key="12">
    <source>
        <dbReference type="EMBL" id="MBB6478619.1"/>
    </source>
</evidence>
<dbReference type="Pfam" id="PF00271">
    <property type="entry name" value="Helicase_C"/>
    <property type="match status" value="1"/>
</dbReference>
<dbReference type="InterPro" id="IPR027417">
    <property type="entry name" value="P-loop_NTPase"/>
</dbReference>
<dbReference type="InterPro" id="IPR000629">
    <property type="entry name" value="RNA-helicase_DEAD-box_CS"/>
</dbReference>
<evidence type="ECO:0000256" key="8">
    <source>
        <dbReference type="SAM" id="MobiDB-lite"/>
    </source>
</evidence>
<dbReference type="GO" id="GO:0016787">
    <property type="term" value="F:hydrolase activity"/>
    <property type="evidence" value="ECO:0007669"/>
    <property type="project" value="UniProtKB-KW"/>
</dbReference>
<evidence type="ECO:0000259" key="9">
    <source>
        <dbReference type="PROSITE" id="PS51192"/>
    </source>
</evidence>
<protein>
    <recommendedName>
        <fullName evidence="1">RNA helicase</fullName>
        <ecNumber evidence="1">3.6.4.13</ecNumber>
    </recommendedName>
</protein>
<evidence type="ECO:0000256" key="3">
    <source>
        <dbReference type="ARBA" id="ARBA00022801"/>
    </source>
</evidence>
<dbReference type="GO" id="GO:0003724">
    <property type="term" value="F:RNA helicase activity"/>
    <property type="evidence" value="ECO:0007669"/>
    <property type="project" value="UniProtKB-EC"/>
</dbReference>
<evidence type="ECO:0000256" key="7">
    <source>
        <dbReference type="RuleBase" id="RU000492"/>
    </source>
</evidence>
<dbReference type="RefSeq" id="WP_184742629.1">
    <property type="nucleotide sequence ID" value="NZ_JACHGJ010000001.1"/>
</dbReference>
<dbReference type="EC" id="3.6.4.13" evidence="1"/>
<feature type="domain" description="Helicase ATP-binding" evidence="9">
    <location>
        <begin position="37"/>
        <end position="207"/>
    </location>
</feature>
<feature type="region of interest" description="Disordered" evidence="8">
    <location>
        <begin position="519"/>
        <end position="568"/>
    </location>
</feature>
<dbReference type="GO" id="GO:0003723">
    <property type="term" value="F:RNA binding"/>
    <property type="evidence" value="ECO:0007669"/>
    <property type="project" value="TreeGrafter"/>
</dbReference>
<keyword evidence="4 7" id="KW-0347">Helicase</keyword>
<organism evidence="12 13">
    <name type="scientific">Spirochaeta isovalerica</name>
    <dbReference type="NCBI Taxonomy" id="150"/>
    <lineage>
        <taxon>Bacteria</taxon>
        <taxon>Pseudomonadati</taxon>
        <taxon>Spirochaetota</taxon>
        <taxon>Spirochaetia</taxon>
        <taxon>Spirochaetales</taxon>
        <taxon>Spirochaetaceae</taxon>
        <taxon>Spirochaeta</taxon>
    </lineage>
</organism>
<comment type="similarity">
    <text evidence="7">Belongs to the DEAD box helicase family.</text>
</comment>
<comment type="caution">
    <text evidence="12">The sequence shown here is derived from an EMBL/GenBank/DDBJ whole genome shotgun (WGS) entry which is preliminary data.</text>
</comment>
<evidence type="ECO:0000256" key="5">
    <source>
        <dbReference type="ARBA" id="ARBA00022840"/>
    </source>
</evidence>
<dbReference type="AlphaFoldDB" id="A0A841R6J6"/>
<gene>
    <name evidence="12" type="ORF">HNR50_000252</name>
</gene>
<dbReference type="InterPro" id="IPR014014">
    <property type="entry name" value="RNA_helicase_DEAD_Q_motif"/>
</dbReference>
<dbReference type="PROSITE" id="PS51192">
    <property type="entry name" value="HELICASE_ATP_BIND_1"/>
    <property type="match status" value="1"/>
</dbReference>
<evidence type="ECO:0000256" key="1">
    <source>
        <dbReference type="ARBA" id="ARBA00012552"/>
    </source>
</evidence>
<dbReference type="Pfam" id="PF03880">
    <property type="entry name" value="DbpA"/>
    <property type="match status" value="1"/>
</dbReference>
<dbReference type="PANTHER" id="PTHR47963">
    <property type="entry name" value="DEAD-BOX ATP-DEPENDENT RNA HELICASE 47, MITOCHONDRIAL"/>
    <property type="match status" value="1"/>
</dbReference>
<dbReference type="GO" id="GO:0005524">
    <property type="term" value="F:ATP binding"/>
    <property type="evidence" value="ECO:0007669"/>
    <property type="project" value="UniProtKB-KW"/>
</dbReference>
<evidence type="ECO:0000259" key="10">
    <source>
        <dbReference type="PROSITE" id="PS51194"/>
    </source>
</evidence>
<dbReference type="InterPro" id="IPR001650">
    <property type="entry name" value="Helicase_C-like"/>
</dbReference>